<comment type="caution">
    <text evidence="4">The sequence shown here is derived from an EMBL/GenBank/DDBJ whole genome shotgun (WGS) entry which is preliminary data.</text>
</comment>
<gene>
    <name evidence="4" type="primary">ywqN_2</name>
    <name evidence="4" type="ORF">DEAC_c34520</name>
</gene>
<keyword evidence="2" id="KW-0288">FMN</keyword>
<proteinExistence type="predicted"/>
<feature type="domain" description="NADPH-dependent FMN reductase-like" evidence="3">
    <location>
        <begin position="1"/>
        <end position="104"/>
    </location>
</feature>
<dbReference type="InterPro" id="IPR005025">
    <property type="entry name" value="FMN_Rdtase-like_dom"/>
</dbReference>
<dbReference type="EMBL" id="LDZY01000013">
    <property type="protein sequence ID" value="KLU64509.1"/>
    <property type="molecule type" value="Genomic_DNA"/>
</dbReference>
<dbReference type="RefSeq" id="WP_047811254.1">
    <property type="nucleotide sequence ID" value="NZ_LDZY01000013.1"/>
</dbReference>
<evidence type="ECO:0000259" key="3">
    <source>
        <dbReference type="Pfam" id="PF03358"/>
    </source>
</evidence>
<reference evidence="4 5" key="1">
    <citation type="submission" date="2015-06" db="EMBL/GenBank/DDBJ databases">
        <title>Draft genome of the moderately acidophilic sulfate reducer Candidatus Desulfosporosinus acididurans strain M1.</title>
        <authorList>
            <person name="Poehlein A."/>
            <person name="Petzsch P."/>
            <person name="Johnson B.D."/>
            <person name="Schloemann M."/>
            <person name="Daniel R."/>
            <person name="Muehling M."/>
        </authorList>
    </citation>
    <scope>NUCLEOTIDE SEQUENCE [LARGE SCALE GENOMIC DNA]</scope>
    <source>
        <strain evidence="4 5">M1</strain>
    </source>
</reference>
<organism evidence="4 5">
    <name type="scientific">Desulfosporosinus acididurans</name>
    <dbReference type="NCBI Taxonomy" id="476652"/>
    <lineage>
        <taxon>Bacteria</taxon>
        <taxon>Bacillati</taxon>
        <taxon>Bacillota</taxon>
        <taxon>Clostridia</taxon>
        <taxon>Eubacteriales</taxon>
        <taxon>Desulfitobacteriaceae</taxon>
        <taxon>Desulfosporosinus</taxon>
    </lineage>
</organism>
<keyword evidence="1" id="KW-0285">Flavoprotein</keyword>
<accession>A0A0J1FM13</accession>
<dbReference type="EC" id="1.-.-.-" evidence="4"/>
<dbReference type="AlphaFoldDB" id="A0A0J1FM13"/>
<evidence type="ECO:0000256" key="1">
    <source>
        <dbReference type="ARBA" id="ARBA00022630"/>
    </source>
</evidence>
<sequence length="223" mass="24793">MKVIVFNGSPAAAGSNTNVIAEAFLNGARRAGAETETIFLIKKNIGHCQGCFSCWFKTPGKCVLQDDMQGLLDLYNSADLVCFATPIYTWNMTAALKNFVDRLAPLKCPVIVSNHDNFDLADSVAKNQRFMVISNCGFPGNNNFETMKVVFASCNPVLEIYRNCGKLLKSKDEKIRSVVDDYLNYVEQAGYEMVKYNNVTSDTKAGLQKELMSIPEYVKYLGM</sequence>
<evidence type="ECO:0000256" key="2">
    <source>
        <dbReference type="ARBA" id="ARBA00022643"/>
    </source>
</evidence>
<dbReference type="InterPro" id="IPR051796">
    <property type="entry name" value="ISF_SsuE-like"/>
</dbReference>
<dbReference type="Gene3D" id="3.40.50.360">
    <property type="match status" value="1"/>
</dbReference>
<evidence type="ECO:0000313" key="4">
    <source>
        <dbReference type="EMBL" id="KLU64509.1"/>
    </source>
</evidence>
<dbReference type="GO" id="GO:0016491">
    <property type="term" value="F:oxidoreductase activity"/>
    <property type="evidence" value="ECO:0007669"/>
    <property type="project" value="UniProtKB-KW"/>
</dbReference>
<name>A0A0J1FM13_9FIRM</name>
<dbReference type="SUPFAM" id="SSF52218">
    <property type="entry name" value="Flavoproteins"/>
    <property type="match status" value="1"/>
</dbReference>
<dbReference type="PANTHER" id="PTHR43278">
    <property type="entry name" value="NAD(P)H-DEPENDENT FMN-CONTAINING OXIDOREDUCTASE YWQN-RELATED"/>
    <property type="match status" value="1"/>
</dbReference>
<protein>
    <submittedName>
        <fullName evidence="4">Putative NAD(P)H-dependent FMN-containing oxidoreductase YwqN</fullName>
        <ecNumber evidence="4">1.-.-.-</ecNumber>
    </submittedName>
</protein>
<dbReference type="PATRIC" id="fig|476652.3.peg.3645"/>
<dbReference type="PANTHER" id="PTHR43278:SF2">
    <property type="entry name" value="IRON-SULFUR FLAVOPROTEIN"/>
    <property type="match status" value="1"/>
</dbReference>
<evidence type="ECO:0000313" key="5">
    <source>
        <dbReference type="Proteomes" id="UP000036356"/>
    </source>
</evidence>
<keyword evidence="4" id="KW-0560">Oxidoreductase</keyword>
<keyword evidence="5" id="KW-1185">Reference proteome</keyword>
<dbReference type="Proteomes" id="UP000036356">
    <property type="component" value="Unassembled WGS sequence"/>
</dbReference>
<dbReference type="Pfam" id="PF03358">
    <property type="entry name" value="FMN_red"/>
    <property type="match status" value="1"/>
</dbReference>
<dbReference type="InterPro" id="IPR029039">
    <property type="entry name" value="Flavoprotein-like_sf"/>
</dbReference>
<dbReference type="STRING" id="476652.DEAC_c34520"/>